<evidence type="ECO:0000259" key="1">
    <source>
        <dbReference type="Pfam" id="PF03625"/>
    </source>
</evidence>
<dbReference type="InterPro" id="IPR005180">
    <property type="entry name" value="DUF302"/>
</dbReference>
<dbReference type="SUPFAM" id="SSF103247">
    <property type="entry name" value="TT1751-like"/>
    <property type="match status" value="1"/>
</dbReference>
<dbReference type="STRING" id="1353537.TP2_08790"/>
<dbReference type="Pfam" id="PF03625">
    <property type="entry name" value="DUF302"/>
    <property type="match status" value="1"/>
</dbReference>
<sequence>MGYTIDTVLSGDFDAVEAKVREALAAKGFGVLTEINVSATMKAKLDKDMPRYKILGACNPKLAFEAISHVPRIGVMLPCNVILRETDEGIAVSAVDPVASMLAVENDDLVEVASQVRQMLAEVIAGL</sequence>
<dbReference type="EMBL" id="AUND01000023">
    <property type="protein sequence ID" value="KEO53027.1"/>
    <property type="molecule type" value="Genomic_DNA"/>
</dbReference>
<proteinExistence type="predicted"/>
<comment type="caution">
    <text evidence="2">The sequence shown here is derived from an EMBL/GenBank/DDBJ whole genome shotgun (WGS) entry which is preliminary data.</text>
</comment>
<gene>
    <name evidence="2" type="ORF">TP2_08790</name>
</gene>
<dbReference type="Proteomes" id="UP000027432">
    <property type="component" value="Unassembled WGS sequence"/>
</dbReference>
<reference evidence="2 3" key="1">
    <citation type="submission" date="2013-07" db="EMBL/GenBank/DDBJ databases">
        <title>Thioclava pacifica DSM 10166 Genome Sequencing.</title>
        <authorList>
            <person name="Lai Q."/>
            <person name="Shao Z."/>
        </authorList>
    </citation>
    <scope>NUCLEOTIDE SEQUENCE [LARGE SCALE GENOMIC DNA]</scope>
    <source>
        <strain evidence="2 3">DSM 10166</strain>
    </source>
</reference>
<dbReference type="InterPro" id="IPR035923">
    <property type="entry name" value="TT1751-like_sf"/>
</dbReference>
<dbReference type="OrthoDB" id="9791067at2"/>
<keyword evidence="3" id="KW-1185">Reference proteome</keyword>
<dbReference type="PANTHER" id="PTHR38342">
    <property type="entry name" value="SLR5037 PROTEIN"/>
    <property type="match status" value="1"/>
</dbReference>
<organism evidence="2 3">
    <name type="scientific">Thioclava pacifica DSM 10166</name>
    <dbReference type="NCBI Taxonomy" id="1353537"/>
    <lineage>
        <taxon>Bacteria</taxon>
        <taxon>Pseudomonadati</taxon>
        <taxon>Pseudomonadota</taxon>
        <taxon>Alphaproteobacteria</taxon>
        <taxon>Rhodobacterales</taxon>
        <taxon>Paracoccaceae</taxon>
        <taxon>Thioclava</taxon>
    </lineage>
</organism>
<dbReference type="Gene3D" id="3.30.310.70">
    <property type="entry name" value="TT1751-like domain"/>
    <property type="match status" value="1"/>
</dbReference>
<dbReference type="CDD" id="cd14797">
    <property type="entry name" value="DUF302"/>
    <property type="match status" value="1"/>
</dbReference>
<protein>
    <recommendedName>
        <fullName evidence="1">DUF302 domain-containing protein</fullName>
    </recommendedName>
</protein>
<accession>A0A074JUJ4</accession>
<dbReference type="AlphaFoldDB" id="A0A074JUJ4"/>
<evidence type="ECO:0000313" key="3">
    <source>
        <dbReference type="Proteomes" id="UP000027432"/>
    </source>
</evidence>
<dbReference type="RefSeq" id="WP_038077377.1">
    <property type="nucleotide sequence ID" value="NZ_AUND01000023.1"/>
</dbReference>
<evidence type="ECO:0000313" key="2">
    <source>
        <dbReference type="EMBL" id="KEO53027.1"/>
    </source>
</evidence>
<dbReference type="eggNOG" id="COG3439">
    <property type="taxonomic scope" value="Bacteria"/>
</dbReference>
<dbReference type="PANTHER" id="PTHR38342:SF1">
    <property type="entry name" value="SLR5037 PROTEIN"/>
    <property type="match status" value="1"/>
</dbReference>
<dbReference type="PIRSF" id="PIRSF021774">
    <property type="entry name" value="UCP021774"/>
    <property type="match status" value="1"/>
</dbReference>
<dbReference type="InterPro" id="IPR016796">
    <property type="entry name" value="UCP021774"/>
</dbReference>
<feature type="domain" description="DUF302" evidence="1">
    <location>
        <begin position="35"/>
        <end position="97"/>
    </location>
</feature>
<name>A0A074JUJ4_9RHOB</name>